<reference evidence="2 3" key="1">
    <citation type="journal article" date="2024" name="BMC Genomics">
        <title>De novo assembly and annotation of Popillia japonica's genome with initial clues to its potential as an invasive pest.</title>
        <authorList>
            <person name="Cucini C."/>
            <person name="Boschi S."/>
            <person name="Funari R."/>
            <person name="Cardaioli E."/>
            <person name="Iannotti N."/>
            <person name="Marturano G."/>
            <person name="Paoli F."/>
            <person name="Bruttini M."/>
            <person name="Carapelli A."/>
            <person name="Frati F."/>
            <person name="Nardi F."/>
        </authorList>
    </citation>
    <scope>NUCLEOTIDE SEQUENCE [LARGE SCALE GENOMIC DNA]</scope>
    <source>
        <strain evidence="2">DMR45628</strain>
    </source>
</reference>
<protein>
    <recommendedName>
        <fullName evidence="1">F-box domain-containing protein</fullName>
    </recommendedName>
</protein>
<dbReference type="AlphaFoldDB" id="A0AAW1K1C2"/>
<dbReference type="SUPFAM" id="SSF81383">
    <property type="entry name" value="F-box domain"/>
    <property type="match status" value="1"/>
</dbReference>
<dbReference type="Proteomes" id="UP001458880">
    <property type="component" value="Unassembled WGS sequence"/>
</dbReference>
<proteinExistence type="predicted"/>
<dbReference type="EMBL" id="JASPKY010000277">
    <property type="protein sequence ID" value="KAK9711616.1"/>
    <property type="molecule type" value="Genomic_DNA"/>
</dbReference>
<accession>A0AAW1K1C2</accession>
<evidence type="ECO:0000259" key="1">
    <source>
        <dbReference type="PROSITE" id="PS50181"/>
    </source>
</evidence>
<gene>
    <name evidence="2" type="ORF">QE152_g25355</name>
</gene>
<evidence type="ECO:0000313" key="3">
    <source>
        <dbReference type="Proteomes" id="UP001458880"/>
    </source>
</evidence>
<name>A0AAW1K1C2_POPJA</name>
<dbReference type="InterPro" id="IPR036047">
    <property type="entry name" value="F-box-like_dom_sf"/>
</dbReference>
<dbReference type="PROSITE" id="PS50181">
    <property type="entry name" value="FBOX"/>
    <property type="match status" value="1"/>
</dbReference>
<dbReference type="InterPro" id="IPR001810">
    <property type="entry name" value="F-box_dom"/>
</dbReference>
<comment type="caution">
    <text evidence="2">The sequence shown here is derived from an EMBL/GenBank/DDBJ whole genome shotgun (WGS) entry which is preliminary data.</text>
</comment>
<organism evidence="2 3">
    <name type="scientific">Popillia japonica</name>
    <name type="common">Japanese beetle</name>
    <dbReference type="NCBI Taxonomy" id="7064"/>
    <lineage>
        <taxon>Eukaryota</taxon>
        <taxon>Metazoa</taxon>
        <taxon>Ecdysozoa</taxon>
        <taxon>Arthropoda</taxon>
        <taxon>Hexapoda</taxon>
        <taxon>Insecta</taxon>
        <taxon>Pterygota</taxon>
        <taxon>Neoptera</taxon>
        <taxon>Endopterygota</taxon>
        <taxon>Coleoptera</taxon>
        <taxon>Polyphaga</taxon>
        <taxon>Scarabaeiformia</taxon>
        <taxon>Scarabaeidae</taxon>
        <taxon>Rutelinae</taxon>
        <taxon>Popillia</taxon>
    </lineage>
</organism>
<evidence type="ECO:0000313" key="2">
    <source>
        <dbReference type="EMBL" id="KAK9711616.1"/>
    </source>
</evidence>
<feature type="domain" description="F-box" evidence="1">
    <location>
        <begin position="15"/>
        <end position="69"/>
    </location>
</feature>
<keyword evidence="3" id="KW-1185">Reference proteome</keyword>
<sequence length="144" mass="16780">MLFEILPAVVYQLCAPGFLELPVELIAGILRYLDPQSLLNAVRTYHVCKNVCMGDPILRQRLKTLLKKKKRQEAERRVNPALGVTVTRTEPARMFGRNAEKIVESRPAPERECLADVQKEFLRCRKKKINDETQRTRKRCNYRL</sequence>